<feature type="transmembrane region" description="Helical" evidence="11">
    <location>
        <begin position="193"/>
        <end position="210"/>
    </location>
</feature>
<keyword evidence="2" id="KW-0813">Transport</keyword>
<feature type="transmembrane region" description="Helical" evidence="11">
    <location>
        <begin position="156"/>
        <end position="181"/>
    </location>
</feature>
<dbReference type="SMART" id="SM00382">
    <property type="entry name" value="AAA"/>
    <property type="match status" value="1"/>
</dbReference>
<keyword evidence="7" id="KW-0645">Protease</keyword>
<dbReference type="InterPro" id="IPR011527">
    <property type="entry name" value="ABC1_TM_dom"/>
</dbReference>
<dbReference type="InterPro" id="IPR003439">
    <property type="entry name" value="ABC_transporter-like_ATP-bd"/>
</dbReference>
<reference evidence="15" key="1">
    <citation type="submission" date="2020-10" db="EMBL/GenBank/DDBJ databases">
        <authorList>
            <person name="Gilroy R."/>
        </authorList>
    </citation>
    <scope>NUCLEOTIDE SEQUENCE</scope>
    <source>
        <strain evidence="15">CHK160-1198</strain>
    </source>
</reference>
<name>A0A9D1MPY8_9FIRM</name>
<dbReference type="PROSITE" id="PS50990">
    <property type="entry name" value="PEPTIDASE_C39"/>
    <property type="match status" value="1"/>
</dbReference>
<dbReference type="InterPro" id="IPR027417">
    <property type="entry name" value="P-loop_NTPase"/>
</dbReference>
<proteinExistence type="predicted"/>
<evidence type="ECO:0000256" key="10">
    <source>
        <dbReference type="ARBA" id="ARBA00023136"/>
    </source>
</evidence>
<dbReference type="AlphaFoldDB" id="A0A9D1MPY8"/>
<feature type="domain" description="Peptidase C39" evidence="14">
    <location>
        <begin position="3"/>
        <end position="122"/>
    </location>
</feature>
<dbReference type="InterPro" id="IPR005074">
    <property type="entry name" value="Peptidase_C39"/>
</dbReference>
<dbReference type="GO" id="GO:0016887">
    <property type="term" value="F:ATP hydrolysis activity"/>
    <property type="evidence" value="ECO:0007669"/>
    <property type="project" value="InterPro"/>
</dbReference>
<feature type="transmembrane region" description="Helical" evidence="11">
    <location>
        <begin position="377"/>
        <end position="400"/>
    </location>
</feature>
<accession>A0A9D1MPY8</accession>
<evidence type="ECO:0000313" key="15">
    <source>
        <dbReference type="EMBL" id="HIU63989.1"/>
    </source>
</evidence>
<comment type="subcellular location">
    <subcellularLocation>
        <location evidence="1">Cell membrane</location>
        <topology evidence="1">Multi-pass membrane protein</topology>
    </subcellularLocation>
</comment>
<dbReference type="PROSITE" id="PS50929">
    <property type="entry name" value="ABC_TM1F"/>
    <property type="match status" value="1"/>
</dbReference>
<evidence type="ECO:0000256" key="8">
    <source>
        <dbReference type="ARBA" id="ARBA00022840"/>
    </source>
</evidence>
<feature type="transmembrane region" description="Helical" evidence="11">
    <location>
        <begin position="296"/>
        <end position="317"/>
    </location>
</feature>
<feature type="domain" description="ABC transporter" evidence="12">
    <location>
        <begin position="471"/>
        <end position="705"/>
    </location>
</feature>
<dbReference type="Pfam" id="PF00005">
    <property type="entry name" value="ABC_tran"/>
    <property type="match status" value="1"/>
</dbReference>
<keyword evidence="6" id="KW-0378">Hydrolase</keyword>
<dbReference type="NCBIfam" id="TIGR03375">
    <property type="entry name" value="type_I_sec_LssB"/>
    <property type="match status" value="1"/>
</dbReference>
<dbReference type="PANTHER" id="PTHR43394:SF1">
    <property type="entry name" value="ATP-BINDING CASSETTE SUB-FAMILY B MEMBER 10, MITOCHONDRIAL"/>
    <property type="match status" value="1"/>
</dbReference>
<evidence type="ECO:0000259" key="13">
    <source>
        <dbReference type="PROSITE" id="PS50929"/>
    </source>
</evidence>
<dbReference type="Gene3D" id="1.20.1560.10">
    <property type="entry name" value="ABC transporter type 1, transmembrane domain"/>
    <property type="match status" value="1"/>
</dbReference>
<evidence type="ECO:0000259" key="12">
    <source>
        <dbReference type="PROSITE" id="PS50893"/>
    </source>
</evidence>
<protein>
    <submittedName>
        <fullName evidence="15">Type I secretion system permease/ATPase</fullName>
    </submittedName>
</protein>
<dbReference type="GO" id="GO:0008234">
    <property type="term" value="F:cysteine-type peptidase activity"/>
    <property type="evidence" value="ECO:0007669"/>
    <property type="project" value="UniProtKB-KW"/>
</dbReference>
<sequence>MEQVESNLCWLNGLIYAGRFYGLAVSEEKVYADARWATSEDLPTFIERTGRNIGLSVVPCEYAPLQEERYPVLVELQGGGVAFVEEADNLLVSTEFTESATAQKRYTKEEFSLQVTGLAVVVRPAVNQPDPRIDEYIKPYEENWFRRIVLRDYKKYGDVIIASLVANILALSSMIFSMQMYDRVIPSQSENTLWVLFTGVMIALIFEFLLRTSRVVITDHIGKKADLRLSDYVFGRALRIKTTEKPKSTGTFIAQLRELEQVREMITSNVMASLADLPFIFLFLFVLWFIGGKLVFLVLAVIPLAIIPSLLAQYKFAKLAKEGMRESTLRNSLLVEVVQGSEDIKLMRAEARFEHQWRNYNEFLAEVGLKQRFLTALLLNGFAELQSFIYVCVLLTGSYLVMSGELTTGALIGCSILASRTIASIIRATQVVSRWQQTKISYESLDNLMRKPVDYAQDKQTINVESLQGKYELNDVMFTYGDENAPPVLRINKLQIAQGEKIAILGRIGAGKSTLLQLLAGLAEPQAGLVKIDDLNLNQVDTSTVRRDIGLLQQNARLFFGTVRDNLLLGKPEANDTQILVALRAAGALSVVQKLPNGLDYLIMEGGMGLSGGQRQALLLARLLLKEPNILLFDEPTSALDPNTEQAVLTSLATISQAKTLVVATHKMSVLRIVERIIVLEGGRVVLDGPKDKVLEQLSGGAKKQ</sequence>
<dbReference type="PROSITE" id="PS00211">
    <property type="entry name" value="ABC_TRANSPORTER_1"/>
    <property type="match status" value="1"/>
</dbReference>
<evidence type="ECO:0000313" key="16">
    <source>
        <dbReference type="Proteomes" id="UP000824099"/>
    </source>
</evidence>
<dbReference type="Pfam" id="PF00664">
    <property type="entry name" value="ABC_membrane"/>
    <property type="match status" value="1"/>
</dbReference>
<gene>
    <name evidence="15" type="ORF">IAB06_02940</name>
</gene>
<evidence type="ECO:0000256" key="2">
    <source>
        <dbReference type="ARBA" id="ARBA00022448"/>
    </source>
</evidence>
<dbReference type="SUPFAM" id="SSF90123">
    <property type="entry name" value="ABC transporter transmembrane region"/>
    <property type="match status" value="1"/>
</dbReference>
<dbReference type="InterPro" id="IPR017750">
    <property type="entry name" value="ATPase_T1SS"/>
</dbReference>
<keyword evidence="9 11" id="KW-1133">Transmembrane helix</keyword>
<dbReference type="InterPro" id="IPR036640">
    <property type="entry name" value="ABC1_TM_sf"/>
</dbReference>
<dbReference type="InterPro" id="IPR003593">
    <property type="entry name" value="AAA+_ATPase"/>
</dbReference>
<dbReference type="PROSITE" id="PS50893">
    <property type="entry name" value="ABC_TRANSPORTER_2"/>
    <property type="match status" value="1"/>
</dbReference>
<evidence type="ECO:0000256" key="4">
    <source>
        <dbReference type="ARBA" id="ARBA00022692"/>
    </source>
</evidence>
<feature type="domain" description="ABC transmembrane type-1" evidence="13">
    <location>
        <begin position="159"/>
        <end position="437"/>
    </location>
</feature>
<keyword evidence="4 11" id="KW-0812">Transmembrane</keyword>
<dbReference type="Proteomes" id="UP000824099">
    <property type="component" value="Unassembled WGS sequence"/>
</dbReference>
<keyword evidence="7" id="KW-0788">Thiol protease</keyword>
<dbReference type="GO" id="GO:0006508">
    <property type="term" value="P:proteolysis"/>
    <property type="evidence" value="ECO:0007669"/>
    <property type="project" value="InterPro"/>
</dbReference>
<evidence type="ECO:0000256" key="5">
    <source>
        <dbReference type="ARBA" id="ARBA00022741"/>
    </source>
</evidence>
<keyword evidence="3" id="KW-1003">Cell membrane</keyword>
<dbReference type="InterPro" id="IPR039421">
    <property type="entry name" value="Type_1_exporter"/>
</dbReference>
<dbReference type="Gene3D" id="3.40.50.300">
    <property type="entry name" value="P-loop containing nucleotide triphosphate hydrolases"/>
    <property type="match status" value="1"/>
</dbReference>
<evidence type="ECO:0000256" key="3">
    <source>
        <dbReference type="ARBA" id="ARBA00022475"/>
    </source>
</evidence>
<keyword evidence="10 11" id="KW-0472">Membrane</keyword>
<dbReference type="FunFam" id="3.40.50.300:FF:000299">
    <property type="entry name" value="ABC transporter ATP-binding protein/permease"/>
    <property type="match status" value="1"/>
</dbReference>
<dbReference type="GO" id="GO:0015421">
    <property type="term" value="F:ABC-type oligopeptide transporter activity"/>
    <property type="evidence" value="ECO:0007669"/>
    <property type="project" value="TreeGrafter"/>
</dbReference>
<reference evidence="15" key="2">
    <citation type="journal article" date="2021" name="PeerJ">
        <title>Extensive microbial diversity within the chicken gut microbiome revealed by metagenomics and culture.</title>
        <authorList>
            <person name="Gilroy R."/>
            <person name="Ravi A."/>
            <person name="Getino M."/>
            <person name="Pursley I."/>
            <person name="Horton D.L."/>
            <person name="Alikhan N.F."/>
            <person name="Baker D."/>
            <person name="Gharbi K."/>
            <person name="Hall N."/>
            <person name="Watson M."/>
            <person name="Adriaenssens E.M."/>
            <person name="Foster-Nyarko E."/>
            <person name="Jarju S."/>
            <person name="Secka A."/>
            <person name="Antonio M."/>
            <person name="Oren A."/>
            <person name="Chaudhuri R.R."/>
            <person name="La Ragione R."/>
            <person name="Hildebrand F."/>
            <person name="Pallen M.J."/>
        </authorList>
    </citation>
    <scope>NUCLEOTIDE SEQUENCE</scope>
    <source>
        <strain evidence="15">CHK160-1198</strain>
    </source>
</reference>
<keyword evidence="8" id="KW-0067">ATP-binding</keyword>
<evidence type="ECO:0000256" key="9">
    <source>
        <dbReference type="ARBA" id="ARBA00022989"/>
    </source>
</evidence>
<evidence type="ECO:0000259" key="14">
    <source>
        <dbReference type="PROSITE" id="PS50990"/>
    </source>
</evidence>
<dbReference type="GO" id="GO:0005524">
    <property type="term" value="F:ATP binding"/>
    <property type="evidence" value="ECO:0007669"/>
    <property type="project" value="UniProtKB-KW"/>
</dbReference>
<dbReference type="GO" id="GO:0005886">
    <property type="term" value="C:plasma membrane"/>
    <property type="evidence" value="ECO:0007669"/>
    <property type="project" value="UniProtKB-SubCell"/>
</dbReference>
<dbReference type="EMBL" id="DVNI01000040">
    <property type="protein sequence ID" value="HIU63989.1"/>
    <property type="molecule type" value="Genomic_DNA"/>
</dbReference>
<dbReference type="PANTHER" id="PTHR43394">
    <property type="entry name" value="ATP-DEPENDENT PERMEASE MDL1, MITOCHONDRIAL"/>
    <property type="match status" value="1"/>
</dbReference>
<comment type="caution">
    <text evidence="15">The sequence shown here is derived from an EMBL/GenBank/DDBJ whole genome shotgun (WGS) entry which is preliminary data.</text>
</comment>
<evidence type="ECO:0000256" key="6">
    <source>
        <dbReference type="ARBA" id="ARBA00022801"/>
    </source>
</evidence>
<evidence type="ECO:0000256" key="7">
    <source>
        <dbReference type="ARBA" id="ARBA00022807"/>
    </source>
</evidence>
<keyword evidence="5" id="KW-0547">Nucleotide-binding</keyword>
<dbReference type="InterPro" id="IPR017871">
    <property type="entry name" value="ABC_transporter-like_CS"/>
</dbReference>
<evidence type="ECO:0000256" key="1">
    <source>
        <dbReference type="ARBA" id="ARBA00004651"/>
    </source>
</evidence>
<dbReference type="CDD" id="cd18587">
    <property type="entry name" value="ABC_6TM_LapB_like"/>
    <property type="match status" value="1"/>
</dbReference>
<organism evidence="15 16">
    <name type="scientific">Candidatus Avacidaminococcus intestinavium</name>
    <dbReference type="NCBI Taxonomy" id="2840684"/>
    <lineage>
        <taxon>Bacteria</taxon>
        <taxon>Bacillati</taxon>
        <taxon>Bacillota</taxon>
        <taxon>Negativicutes</taxon>
        <taxon>Acidaminococcales</taxon>
        <taxon>Acidaminococcaceae</taxon>
        <taxon>Acidaminococcaceae incertae sedis</taxon>
        <taxon>Candidatus Avacidaminococcus</taxon>
    </lineage>
</organism>
<dbReference type="SUPFAM" id="SSF52540">
    <property type="entry name" value="P-loop containing nucleoside triphosphate hydrolases"/>
    <property type="match status" value="1"/>
</dbReference>
<evidence type="ECO:0000256" key="11">
    <source>
        <dbReference type="SAM" id="Phobius"/>
    </source>
</evidence>
<feature type="transmembrane region" description="Helical" evidence="11">
    <location>
        <begin position="270"/>
        <end position="290"/>
    </location>
</feature>